<dbReference type="PROSITE" id="PS00675">
    <property type="entry name" value="SIGMA54_INTERACT_1"/>
    <property type="match status" value="1"/>
</dbReference>
<dbReference type="InterPro" id="IPR009715">
    <property type="entry name" value="RtcR"/>
</dbReference>
<dbReference type="KEGG" id="rhf:EUB48_19920"/>
<dbReference type="InterPro" id="IPR027417">
    <property type="entry name" value="P-loop_NTPase"/>
</dbReference>
<dbReference type="SUPFAM" id="SSF46689">
    <property type="entry name" value="Homeodomain-like"/>
    <property type="match status" value="1"/>
</dbReference>
<keyword evidence="3" id="KW-0805">Transcription regulation</keyword>
<dbReference type="GO" id="GO:0006355">
    <property type="term" value="P:regulation of DNA-templated transcription"/>
    <property type="evidence" value="ECO:0007669"/>
    <property type="project" value="InterPro"/>
</dbReference>
<dbReference type="InterPro" id="IPR025662">
    <property type="entry name" value="Sigma_54_int_dom_ATP-bd_1"/>
</dbReference>
<dbReference type="EMBL" id="CP035503">
    <property type="protein sequence ID" value="QDL39331.1"/>
    <property type="molecule type" value="Genomic_DNA"/>
</dbReference>
<keyword evidence="1" id="KW-0547">Nucleotide-binding</keyword>
<dbReference type="PROSITE" id="PS00676">
    <property type="entry name" value="SIGMA54_INTERACT_2"/>
    <property type="match status" value="1"/>
</dbReference>
<dbReference type="SUPFAM" id="SSF52540">
    <property type="entry name" value="P-loop containing nucleoside triphosphate hydrolases"/>
    <property type="match status" value="1"/>
</dbReference>
<dbReference type="InterPro" id="IPR002078">
    <property type="entry name" value="Sigma_54_int"/>
</dbReference>
<evidence type="ECO:0000256" key="1">
    <source>
        <dbReference type="ARBA" id="ARBA00022741"/>
    </source>
</evidence>
<dbReference type="SMART" id="SM00382">
    <property type="entry name" value="AAA"/>
    <property type="match status" value="1"/>
</dbReference>
<dbReference type="Proteomes" id="UP000316798">
    <property type="component" value="Chromosome"/>
</dbReference>
<evidence type="ECO:0000256" key="2">
    <source>
        <dbReference type="ARBA" id="ARBA00022840"/>
    </source>
</evidence>
<evidence type="ECO:0000256" key="3">
    <source>
        <dbReference type="ARBA" id="ARBA00023015"/>
    </source>
</evidence>
<evidence type="ECO:0000256" key="5">
    <source>
        <dbReference type="ARBA" id="ARBA00023163"/>
    </source>
</evidence>
<keyword evidence="2" id="KW-0067">ATP-binding</keyword>
<dbReference type="InterPro" id="IPR025944">
    <property type="entry name" value="Sigma_54_int_dom_CS"/>
</dbReference>
<dbReference type="InterPro" id="IPR025943">
    <property type="entry name" value="Sigma_54_int_dom_ATP-bd_2"/>
</dbReference>
<dbReference type="Pfam" id="PF00158">
    <property type="entry name" value="Sigma54_activat"/>
    <property type="match status" value="1"/>
</dbReference>
<dbReference type="PROSITE" id="PS00688">
    <property type="entry name" value="SIGMA54_INTERACT_3"/>
    <property type="match status" value="1"/>
</dbReference>
<proteinExistence type="predicted"/>
<dbReference type="PROSITE" id="PS50045">
    <property type="entry name" value="SIGMA54_INTERACT_4"/>
    <property type="match status" value="1"/>
</dbReference>
<evidence type="ECO:0000313" key="7">
    <source>
        <dbReference type="EMBL" id="QDL39331.1"/>
    </source>
</evidence>
<gene>
    <name evidence="7" type="ORF">EUB48_19920</name>
</gene>
<dbReference type="PANTHER" id="PTHR32071">
    <property type="entry name" value="TRANSCRIPTIONAL REGULATORY PROTEIN"/>
    <property type="match status" value="1"/>
</dbReference>
<dbReference type="AlphaFoldDB" id="A0A515DFY2"/>
<dbReference type="Pfam" id="PF25601">
    <property type="entry name" value="AAA_lid_14"/>
    <property type="match status" value="1"/>
</dbReference>
<dbReference type="Gene3D" id="1.10.10.60">
    <property type="entry name" value="Homeodomain-like"/>
    <property type="match status" value="1"/>
</dbReference>
<evidence type="ECO:0000256" key="4">
    <source>
        <dbReference type="ARBA" id="ARBA00023125"/>
    </source>
</evidence>
<keyword evidence="5" id="KW-0804">Transcription</keyword>
<dbReference type="InterPro" id="IPR003593">
    <property type="entry name" value="AAA+_ATPase"/>
</dbReference>
<dbReference type="InterPro" id="IPR058031">
    <property type="entry name" value="AAA_lid_NorR"/>
</dbReference>
<dbReference type="Gene3D" id="1.10.8.60">
    <property type="match status" value="1"/>
</dbReference>
<dbReference type="GO" id="GO:0043565">
    <property type="term" value="F:sequence-specific DNA binding"/>
    <property type="evidence" value="ECO:0007669"/>
    <property type="project" value="InterPro"/>
</dbReference>
<dbReference type="PANTHER" id="PTHR32071:SF81">
    <property type="entry name" value="PROPIONATE CATABOLISM OPERON REGULATORY PROTEIN"/>
    <property type="match status" value="1"/>
</dbReference>
<dbReference type="InterPro" id="IPR002197">
    <property type="entry name" value="HTH_Fis"/>
</dbReference>
<keyword evidence="8" id="KW-1185">Reference proteome</keyword>
<feature type="domain" description="Sigma-54 factor interaction" evidence="6">
    <location>
        <begin position="179"/>
        <end position="412"/>
    </location>
</feature>
<keyword evidence="4" id="KW-0238">DNA-binding</keyword>
<dbReference type="CDD" id="cd00009">
    <property type="entry name" value="AAA"/>
    <property type="match status" value="1"/>
</dbReference>
<sequence length="498" mass="54075">MAILLAWLGNTDLRASECGDVDSQGPILGAMKAFRFGSVHLLSDHSVQKTHAFALWLGEQVEVPVVPHQVKLTSPTSFEEIFRAATDVIEKVKLASPSAALTFHLSPGTPAMAAIWLLLAKTRYPARLIESSREQGVKEVSIPFELSAEFVPVVSKQADDSLARLMLGLPPESPAFTSIVHRCAAMKRTVAMAHRLAVREVPVLIQGESGTGKELFARAIHQASARNSMPFVAVNCGAIPQELVDAELFGHEKGAFTGATSARAGYFESADGGTLFLDEIGELPLASQVRLLRVLQEREVTRVGATRAKPIDIRVIAATNRVLPDEIRGGRFREDLFHRLAVGVLLLPPLRQREGDLNILIDSLLASINAEAASQPGYKHKKLDVAARNLLVQHSWPGNVRELHNTLLRASIWAVGGRITSQDVAESLAVTVAPKAETILGRPLDQAIQLPDIIGSVARHYLERAMAQTHGNKSEAARLLGIGSYQTLSYWLRKYGVG</sequence>
<organism evidence="7 8">
    <name type="scientific">Rhodoferax sediminis</name>
    <dbReference type="NCBI Taxonomy" id="2509614"/>
    <lineage>
        <taxon>Bacteria</taxon>
        <taxon>Pseudomonadati</taxon>
        <taxon>Pseudomonadota</taxon>
        <taxon>Betaproteobacteria</taxon>
        <taxon>Burkholderiales</taxon>
        <taxon>Comamonadaceae</taxon>
        <taxon>Rhodoferax</taxon>
    </lineage>
</organism>
<dbReference type="InterPro" id="IPR009057">
    <property type="entry name" value="Homeodomain-like_sf"/>
</dbReference>
<protein>
    <submittedName>
        <fullName evidence="7">AAA family ATPase</fullName>
    </submittedName>
</protein>
<evidence type="ECO:0000313" key="8">
    <source>
        <dbReference type="Proteomes" id="UP000316798"/>
    </source>
</evidence>
<dbReference type="GO" id="GO:0005524">
    <property type="term" value="F:ATP binding"/>
    <property type="evidence" value="ECO:0007669"/>
    <property type="project" value="UniProtKB-KW"/>
</dbReference>
<reference evidence="7 8" key="1">
    <citation type="submission" date="2019-01" db="EMBL/GenBank/DDBJ databases">
        <title>Genomic insights into a novel species Rhodoferax sp.</title>
        <authorList>
            <person name="Jin L."/>
        </authorList>
    </citation>
    <scope>NUCLEOTIDE SEQUENCE [LARGE SCALE GENOMIC DNA]</scope>
    <source>
        <strain evidence="7 8">CHu59-6-5</strain>
    </source>
</reference>
<dbReference type="Pfam" id="PF02954">
    <property type="entry name" value="HTH_8"/>
    <property type="match status" value="1"/>
</dbReference>
<dbReference type="FunFam" id="3.40.50.300:FF:000006">
    <property type="entry name" value="DNA-binding transcriptional regulator NtrC"/>
    <property type="match status" value="1"/>
</dbReference>
<dbReference type="Pfam" id="PF06956">
    <property type="entry name" value="RtcR"/>
    <property type="match status" value="1"/>
</dbReference>
<dbReference type="Gene3D" id="3.40.50.300">
    <property type="entry name" value="P-loop containing nucleotide triphosphate hydrolases"/>
    <property type="match status" value="1"/>
</dbReference>
<dbReference type="OrthoDB" id="9761705at2"/>
<dbReference type="RefSeq" id="WP_142820815.1">
    <property type="nucleotide sequence ID" value="NZ_CP035503.1"/>
</dbReference>
<accession>A0A515DFY2</accession>
<name>A0A515DFY2_9BURK</name>
<evidence type="ECO:0000259" key="6">
    <source>
        <dbReference type="PROSITE" id="PS50045"/>
    </source>
</evidence>